<gene>
    <name evidence="6" type="ORF">FD50_GL001408</name>
</gene>
<dbReference type="EMBL" id="AZFQ01000052">
    <property type="protein sequence ID" value="KRL97427.1"/>
    <property type="molecule type" value="Genomic_DNA"/>
</dbReference>
<organism evidence="6 7">
    <name type="scientific">Liquorilactobacillus satsumensis DSM 16230 = JCM 12392</name>
    <dbReference type="NCBI Taxonomy" id="1423801"/>
    <lineage>
        <taxon>Bacteria</taxon>
        <taxon>Bacillati</taxon>
        <taxon>Bacillota</taxon>
        <taxon>Bacilli</taxon>
        <taxon>Lactobacillales</taxon>
        <taxon>Lactobacillaceae</taxon>
        <taxon>Liquorilactobacillus</taxon>
    </lineage>
</organism>
<sequence>MKFKKLLLGVALAVAPFLYIENVHAMTQTTSQPRVDMVDVSSHNGDVSVADYQQMKSQGAKAVVVKATEGTSYKNPYAKEQAQNADKAGMAMNFYHFSHFTSEQDAINEANYFANYVQTITSDRHVVMVNDEESSTSTYFTFDQNNAFNAVFVAQLNKLGYYSTDLYSSASWFNYRFSTNSANKGWVAAYPSIPTGTRYSVNNSWQWGSDFQFWNMLGRNFDVSQNYSDKYYHTGTSNASQPAQAITNGTATATTISLSAGDTVYIKTAADKYYGSNTSIPKFVKNKNYHVLSASGNRVVIKEILSAVNRADVVKVSTPNVSTQPVSGTFQDGPYTNTRESGTFTPNQSLRVFAYPGVQPTGSYYYSGETVPGNDSYLGYVRNGSFVYVAYRASNGNIHYVACRQDGVALGSFK</sequence>
<dbReference type="OrthoDB" id="2173042at2"/>
<comment type="caution">
    <text evidence="6">The sequence shown here is derived from an EMBL/GenBank/DDBJ whole genome shotgun (WGS) entry which is preliminary data.</text>
</comment>
<dbReference type="Gene3D" id="3.20.20.80">
    <property type="entry name" value="Glycosidases"/>
    <property type="match status" value="1"/>
</dbReference>
<feature type="signal peptide" evidence="5">
    <location>
        <begin position="1"/>
        <end position="25"/>
    </location>
</feature>
<evidence type="ECO:0000256" key="3">
    <source>
        <dbReference type="ARBA" id="ARBA00023295"/>
    </source>
</evidence>
<proteinExistence type="inferred from homology"/>
<dbReference type="SUPFAM" id="SSF51445">
    <property type="entry name" value="(Trans)glycosidases"/>
    <property type="match status" value="1"/>
</dbReference>
<comment type="similarity">
    <text evidence="1 4">Belongs to the glycosyl hydrolase 25 family.</text>
</comment>
<keyword evidence="7" id="KW-1185">Reference proteome</keyword>
<dbReference type="PANTHER" id="PTHR34135">
    <property type="entry name" value="LYSOZYME"/>
    <property type="match status" value="1"/>
</dbReference>
<dbReference type="GeneID" id="98308707"/>
<evidence type="ECO:0000256" key="4">
    <source>
        <dbReference type="RuleBase" id="RU361176"/>
    </source>
</evidence>
<dbReference type="Pfam" id="PF01183">
    <property type="entry name" value="Glyco_hydro_25"/>
    <property type="match status" value="1"/>
</dbReference>
<dbReference type="PANTHER" id="PTHR34135:SF2">
    <property type="entry name" value="LYSOZYME"/>
    <property type="match status" value="1"/>
</dbReference>
<dbReference type="PROSITE" id="PS00953">
    <property type="entry name" value="GLYCOSYL_HYDROL_F25_1"/>
    <property type="match status" value="1"/>
</dbReference>
<dbReference type="Gene3D" id="2.30.30.40">
    <property type="entry name" value="SH3 Domains"/>
    <property type="match status" value="1"/>
</dbReference>
<dbReference type="InterPro" id="IPR002053">
    <property type="entry name" value="Glyco_hydro_25"/>
</dbReference>
<keyword evidence="2 4" id="KW-0378">Hydrolase</keyword>
<reference evidence="6 7" key="1">
    <citation type="journal article" date="2015" name="Genome Announc.">
        <title>Expanding the biotechnology potential of lactobacilli through comparative genomics of 213 strains and associated genera.</title>
        <authorList>
            <person name="Sun Z."/>
            <person name="Harris H.M."/>
            <person name="McCann A."/>
            <person name="Guo C."/>
            <person name="Argimon S."/>
            <person name="Zhang W."/>
            <person name="Yang X."/>
            <person name="Jeffery I.B."/>
            <person name="Cooney J.C."/>
            <person name="Kagawa T.F."/>
            <person name="Liu W."/>
            <person name="Song Y."/>
            <person name="Salvetti E."/>
            <person name="Wrobel A."/>
            <person name="Rasinkangas P."/>
            <person name="Parkhill J."/>
            <person name="Rea M.C."/>
            <person name="O'Sullivan O."/>
            <person name="Ritari J."/>
            <person name="Douillard F.P."/>
            <person name="Paul Ross R."/>
            <person name="Yang R."/>
            <person name="Briner A.E."/>
            <person name="Felis G.E."/>
            <person name="de Vos W.M."/>
            <person name="Barrangou R."/>
            <person name="Klaenhammer T.R."/>
            <person name="Caufield P.W."/>
            <person name="Cui Y."/>
            <person name="Zhang H."/>
            <person name="O'Toole P.W."/>
        </authorList>
    </citation>
    <scope>NUCLEOTIDE SEQUENCE [LARGE SCALE GENOMIC DNA]</scope>
    <source>
        <strain evidence="6 7">DSM 16230</strain>
    </source>
</reference>
<evidence type="ECO:0000256" key="1">
    <source>
        <dbReference type="ARBA" id="ARBA00010646"/>
    </source>
</evidence>
<keyword evidence="3 4" id="KW-0326">Glycosidase</keyword>
<dbReference type="InterPro" id="IPR018077">
    <property type="entry name" value="Glyco_hydro_fam25_subgr"/>
</dbReference>
<dbReference type="RefSeq" id="WP_056961220.1">
    <property type="nucleotide sequence ID" value="NZ_AZFQ01000052.1"/>
</dbReference>
<comment type="catalytic activity">
    <reaction evidence="4">
        <text>Hydrolysis of (1-&gt;4)-beta-linkages between N-acetylmuramic acid and N-acetyl-D-glucosamine residues in a peptidoglycan and between N-acetyl-D-glucosamine residues in chitodextrins.</text>
        <dbReference type="EC" id="3.2.1.17"/>
    </reaction>
</comment>
<dbReference type="GO" id="GO:0016052">
    <property type="term" value="P:carbohydrate catabolic process"/>
    <property type="evidence" value="ECO:0007669"/>
    <property type="project" value="TreeGrafter"/>
</dbReference>
<dbReference type="PROSITE" id="PS51904">
    <property type="entry name" value="GLYCOSYL_HYDROL_F25_2"/>
    <property type="match status" value="1"/>
</dbReference>
<dbReference type="Proteomes" id="UP000051166">
    <property type="component" value="Unassembled WGS sequence"/>
</dbReference>
<feature type="chain" id="PRO_5006412065" description="Lysozyme" evidence="5">
    <location>
        <begin position="26"/>
        <end position="414"/>
    </location>
</feature>
<dbReference type="SMART" id="SM00641">
    <property type="entry name" value="Glyco_25"/>
    <property type="match status" value="1"/>
</dbReference>
<dbReference type="EC" id="3.2.1.17" evidence="4"/>
<accession>A0A0R1V1Y5</accession>
<keyword evidence="5" id="KW-0732">Signal</keyword>
<name>A0A0R1V1Y5_9LACO</name>
<dbReference type="InterPro" id="IPR017853">
    <property type="entry name" value="GH"/>
</dbReference>
<evidence type="ECO:0000256" key="2">
    <source>
        <dbReference type="ARBA" id="ARBA00022801"/>
    </source>
</evidence>
<dbReference type="AlphaFoldDB" id="A0A0R1V1Y5"/>
<dbReference type="PATRIC" id="fig|1423801.4.peg.1443"/>
<evidence type="ECO:0000313" key="7">
    <source>
        <dbReference type="Proteomes" id="UP000051166"/>
    </source>
</evidence>
<dbReference type="STRING" id="1423801.FD50_GL001408"/>
<dbReference type="GO" id="GO:0016998">
    <property type="term" value="P:cell wall macromolecule catabolic process"/>
    <property type="evidence" value="ECO:0007669"/>
    <property type="project" value="InterPro"/>
</dbReference>
<dbReference type="GO" id="GO:0009253">
    <property type="term" value="P:peptidoglycan catabolic process"/>
    <property type="evidence" value="ECO:0007669"/>
    <property type="project" value="InterPro"/>
</dbReference>
<dbReference type="InterPro" id="IPR008270">
    <property type="entry name" value="Glyco_hydro_25_AS"/>
</dbReference>
<evidence type="ECO:0000256" key="5">
    <source>
        <dbReference type="SAM" id="SignalP"/>
    </source>
</evidence>
<dbReference type="GO" id="GO:0003796">
    <property type="term" value="F:lysozyme activity"/>
    <property type="evidence" value="ECO:0007669"/>
    <property type="project" value="UniProtKB-EC"/>
</dbReference>
<evidence type="ECO:0000313" key="6">
    <source>
        <dbReference type="EMBL" id="KRL97427.1"/>
    </source>
</evidence>
<protein>
    <recommendedName>
        <fullName evidence="4">Lysozyme</fullName>
        <ecNumber evidence="4">3.2.1.17</ecNumber>
    </recommendedName>
</protein>